<dbReference type="EMBL" id="JAINUG010000135">
    <property type="protein sequence ID" value="KAJ8393679.1"/>
    <property type="molecule type" value="Genomic_DNA"/>
</dbReference>
<dbReference type="AlphaFoldDB" id="A0AAD7S0G6"/>
<gene>
    <name evidence="2" type="ORF">AAFF_G00058980</name>
</gene>
<feature type="region of interest" description="Disordered" evidence="1">
    <location>
        <begin position="45"/>
        <end position="90"/>
    </location>
</feature>
<evidence type="ECO:0000313" key="3">
    <source>
        <dbReference type="Proteomes" id="UP001221898"/>
    </source>
</evidence>
<protein>
    <submittedName>
        <fullName evidence="2">Uncharacterized protein</fullName>
    </submittedName>
</protein>
<reference evidence="2" key="1">
    <citation type="journal article" date="2023" name="Science">
        <title>Genome structures resolve the early diversification of teleost fishes.</title>
        <authorList>
            <person name="Parey E."/>
            <person name="Louis A."/>
            <person name="Montfort J."/>
            <person name="Bouchez O."/>
            <person name="Roques C."/>
            <person name="Iampietro C."/>
            <person name="Lluch J."/>
            <person name="Castinel A."/>
            <person name="Donnadieu C."/>
            <person name="Desvignes T."/>
            <person name="Floi Bucao C."/>
            <person name="Jouanno E."/>
            <person name="Wen M."/>
            <person name="Mejri S."/>
            <person name="Dirks R."/>
            <person name="Jansen H."/>
            <person name="Henkel C."/>
            <person name="Chen W.J."/>
            <person name="Zahm M."/>
            <person name="Cabau C."/>
            <person name="Klopp C."/>
            <person name="Thompson A.W."/>
            <person name="Robinson-Rechavi M."/>
            <person name="Braasch I."/>
            <person name="Lecointre G."/>
            <person name="Bobe J."/>
            <person name="Postlethwait J.H."/>
            <person name="Berthelot C."/>
            <person name="Roest Crollius H."/>
            <person name="Guiguen Y."/>
        </authorList>
    </citation>
    <scope>NUCLEOTIDE SEQUENCE</scope>
    <source>
        <strain evidence="2">NC1722</strain>
    </source>
</reference>
<sequence length="113" mass="12094">MHYSICPALWPAGRSHSHEDLELEPGLEAHPPILSCAPVSPELPTYMPAMAPDQPPSTPSSACVPPSANASAAPPPSTLLHKRGTGPLHVRGSLFESDRVANPFWSSFEDSFR</sequence>
<dbReference type="Proteomes" id="UP001221898">
    <property type="component" value="Unassembled WGS sequence"/>
</dbReference>
<accession>A0AAD7S0G6</accession>
<keyword evidence="3" id="KW-1185">Reference proteome</keyword>
<evidence type="ECO:0000313" key="2">
    <source>
        <dbReference type="EMBL" id="KAJ8393679.1"/>
    </source>
</evidence>
<proteinExistence type="predicted"/>
<feature type="compositionally biased region" description="Low complexity" evidence="1">
    <location>
        <begin position="59"/>
        <end position="72"/>
    </location>
</feature>
<comment type="caution">
    <text evidence="2">The sequence shown here is derived from an EMBL/GenBank/DDBJ whole genome shotgun (WGS) entry which is preliminary data.</text>
</comment>
<evidence type="ECO:0000256" key="1">
    <source>
        <dbReference type="SAM" id="MobiDB-lite"/>
    </source>
</evidence>
<name>A0AAD7S0G6_9TELE</name>
<organism evidence="2 3">
    <name type="scientific">Aldrovandia affinis</name>
    <dbReference type="NCBI Taxonomy" id="143900"/>
    <lineage>
        <taxon>Eukaryota</taxon>
        <taxon>Metazoa</taxon>
        <taxon>Chordata</taxon>
        <taxon>Craniata</taxon>
        <taxon>Vertebrata</taxon>
        <taxon>Euteleostomi</taxon>
        <taxon>Actinopterygii</taxon>
        <taxon>Neopterygii</taxon>
        <taxon>Teleostei</taxon>
        <taxon>Notacanthiformes</taxon>
        <taxon>Halosauridae</taxon>
        <taxon>Aldrovandia</taxon>
    </lineage>
</organism>